<name>A0A915CVQ7_9BILA</name>
<evidence type="ECO:0000256" key="1">
    <source>
        <dbReference type="ARBA" id="ARBA00006141"/>
    </source>
</evidence>
<keyword evidence="3" id="KW-1185">Reference proteome</keyword>
<dbReference type="InterPro" id="IPR000308">
    <property type="entry name" value="14-3-3"/>
</dbReference>
<dbReference type="Pfam" id="PF00244">
    <property type="entry name" value="14-3-3"/>
    <property type="match status" value="1"/>
</dbReference>
<sequence length="273" mass="32807">MICHNINDFLWQKFIFVNNRRSSTHHNWWQRWEDKRLARNAQEEQKFFEFAKVCQEAQRFQDMAQAMKKVVKLRVSQQKDLSEEQRDLLLLAYKHLIDSHISSWRTLNAAEKDLMVTKEEHHLEKREIVKERKKVEHEIQECEQIIRLINNFLIPIAAKETVEFYRKVKLEYYGYLFETGVTAEIEAKLEPEICVQRMENLDCPGSEDELNCYQYQQDKIEKTHFEKAFEKAIKSATREKKKLLRGIVRNMNPDQLNALAKSINEYVKSIVYY</sequence>
<feature type="domain" description="14-3-3" evidence="2">
    <location>
        <begin position="42"/>
        <end position="265"/>
    </location>
</feature>
<dbReference type="AlphaFoldDB" id="A0A915CVQ7"/>
<dbReference type="SMART" id="SM00101">
    <property type="entry name" value="14_3_3"/>
    <property type="match status" value="1"/>
</dbReference>
<reference evidence="4" key="1">
    <citation type="submission" date="2022-11" db="UniProtKB">
        <authorList>
            <consortium name="WormBaseParasite"/>
        </authorList>
    </citation>
    <scope>IDENTIFICATION</scope>
</reference>
<dbReference type="InterPro" id="IPR036815">
    <property type="entry name" value="14-3-3_dom_sf"/>
</dbReference>
<organism evidence="3 4">
    <name type="scientific">Ditylenchus dipsaci</name>
    <dbReference type="NCBI Taxonomy" id="166011"/>
    <lineage>
        <taxon>Eukaryota</taxon>
        <taxon>Metazoa</taxon>
        <taxon>Ecdysozoa</taxon>
        <taxon>Nematoda</taxon>
        <taxon>Chromadorea</taxon>
        <taxon>Rhabditida</taxon>
        <taxon>Tylenchina</taxon>
        <taxon>Tylenchomorpha</taxon>
        <taxon>Sphaerularioidea</taxon>
        <taxon>Anguinidae</taxon>
        <taxon>Anguininae</taxon>
        <taxon>Ditylenchus</taxon>
    </lineage>
</organism>
<dbReference type="Gene3D" id="1.20.190.20">
    <property type="entry name" value="14-3-3 domain"/>
    <property type="match status" value="1"/>
</dbReference>
<comment type="similarity">
    <text evidence="1">Belongs to the 14-3-3 family.</text>
</comment>
<dbReference type="WBParaSite" id="jg12739">
    <property type="protein sequence ID" value="jg12739"/>
    <property type="gene ID" value="jg12739"/>
</dbReference>
<dbReference type="PANTHER" id="PTHR18860">
    <property type="entry name" value="14-3-3 PROTEIN"/>
    <property type="match status" value="1"/>
</dbReference>
<dbReference type="SUPFAM" id="SSF48445">
    <property type="entry name" value="14-3-3 protein"/>
    <property type="match status" value="1"/>
</dbReference>
<evidence type="ECO:0000259" key="2">
    <source>
        <dbReference type="SMART" id="SM00101"/>
    </source>
</evidence>
<proteinExistence type="inferred from homology"/>
<evidence type="ECO:0000313" key="3">
    <source>
        <dbReference type="Proteomes" id="UP000887574"/>
    </source>
</evidence>
<dbReference type="Proteomes" id="UP000887574">
    <property type="component" value="Unplaced"/>
</dbReference>
<dbReference type="PRINTS" id="PR00305">
    <property type="entry name" value="1433ZETA"/>
</dbReference>
<accession>A0A915CVQ7</accession>
<protein>
    <submittedName>
        <fullName evidence="4">14-3-3 domain-containing protein</fullName>
    </submittedName>
</protein>
<dbReference type="InterPro" id="IPR023410">
    <property type="entry name" value="14-3-3_domain"/>
</dbReference>
<evidence type="ECO:0000313" key="4">
    <source>
        <dbReference type="WBParaSite" id="jg12739"/>
    </source>
</evidence>